<dbReference type="EMBL" id="JAANIU010007378">
    <property type="protein sequence ID" value="KAG1537998.1"/>
    <property type="molecule type" value="Genomic_DNA"/>
</dbReference>
<gene>
    <name evidence="1" type="ORF">G6F50_014750</name>
</gene>
<dbReference type="AlphaFoldDB" id="A0A9P6Y2K9"/>
<reference evidence="1 2" key="1">
    <citation type="journal article" date="2020" name="Microb. Genom.">
        <title>Genetic diversity of clinical and environmental Mucorales isolates obtained from an investigation of mucormycosis cases among solid organ transplant recipients.</title>
        <authorList>
            <person name="Nguyen M.H."/>
            <person name="Kaul D."/>
            <person name="Muto C."/>
            <person name="Cheng S.J."/>
            <person name="Richter R.A."/>
            <person name="Bruno V.M."/>
            <person name="Liu G."/>
            <person name="Beyhan S."/>
            <person name="Sundermann A.J."/>
            <person name="Mounaud S."/>
            <person name="Pasculle A.W."/>
            <person name="Nierman W.C."/>
            <person name="Driscoll E."/>
            <person name="Cumbie R."/>
            <person name="Clancy C.J."/>
            <person name="Dupont C.L."/>
        </authorList>
    </citation>
    <scope>NUCLEOTIDE SEQUENCE [LARGE SCALE GENOMIC DNA]</scope>
    <source>
        <strain evidence="1 2">GL24</strain>
    </source>
</reference>
<evidence type="ECO:0000313" key="1">
    <source>
        <dbReference type="EMBL" id="KAG1537998.1"/>
    </source>
</evidence>
<proteinExistence type="predicted"/>
<accession>A0A9P6Y2K9</accession>
<protein>
    <submittedName>
        <fullName evidence="1">Uncharacterized protein</fullName>
    </submittedName>
</protein>
<keyword evidence="2" id="KW-1185">Reference proteome</keyword>
<sequence>MPGRWSGRATGRAATSTRGWAAVMVTSASSRIRAVCRYAWIAERGPAGRGGSAAAVGTGSAGFLQRPGGAEDFDLATGLAERSQVRSDRITADHGAGGRALAFAADAVAGLRGGLCLAGHGCSCQVEGEESDQASAWRR</sequence>
<comment type="caution">
    <text evidence="1">The sequence shown here is derived from an EMBL/GenBank/DDBJ whole genome shotgun (WGS) entry which is preliminary data.</text>
</comment>
<evidence type="ECO:0000313" key="2">
    <source>
        <dbReference type="Proteomes" id="UP000740926"/>
    </source>
</evidence>
<dbReference type="Proteomes" id="UP000740926">
    <property type="component" value="Unassembled WGS sequence"/>
</dbReference>
<name>A0A9P6Y2K9_9FUNG</name>
<organism evidence="1 2">
    <name type="scientific">Rhizopus delemar</name>
    <dbReference type="NCBI Taxonomy" id="936053"/>
    <lineage>
        <taxon>Eukaryota</taxon>
        <taxon>Fungi</taxon>
        <taxon>Fungi incertae sedis</taxon>
        <taxon>Mucoromycota</taxon>
        <taxon>Mucoromycotina</taxon>
        <taxon>Mucoromycetes</taxon>
        <taxon>Mucorales</taxon>
        <taxon>Mucorineae</taxon>
        <taxon>Rhizopodaceae</taxon>
        <taxon>Rhizopus</taxon>
    </lineage>
</organism>